<comment type="caution">
    <text evidence="4">The sequence shown here is derived from an EMBL/GenBank/DDBJ whole genome shotgun (WGS) entry which is preliminary data.</text>
</comment>
<sequence>MTGTRYLGRALPVMFLAALVLVPLAPSDSAHAVGTAALVPAAPDPPEPEPRPAPQPAAPSPEPEPRPDPAPGATPTPGRPDTEPEAPSSPEPTPSQTPQACELDGDPSDCNNGGSVLGFLDVPGMVVDAITSFLGTLIEQIMKPVRELLADTLLATPDVTKHADIKRLWTATLGITAGIYVLFVTAGGITVMGYETVQTRYALQQILPRLLLGMVAAAISLTVMGKAISLSNALAHAIMATGMSDAGQGMVEQVLPFALFGGAGLKLYLLILAIVMIALVLAVLIGFLVRVAVMALLAVAAPLMLACHAHPLTDPVARLWWRALGGCLVIQIAQSMTFVLALKLFFAPGARTLGIPKSDQLGTMLAGVALFWVLFKIPGWTLRVVLRGSPLSSAHAPAGVRMLKHLAMYRLLDHYLPGASPLRRRGGPRGRGGAAGLGLGRGGPGGGGGAGRPRGGRGGPGGSGGGRGSGGRPGEGGRGPGGGSRGTGGIGGMPGGGGRPGAGRGGSGCGPCQPGGGSSGPGGRGSGSGGGSSGPGGGAGRPGGGRPPAGPGRGGVGGGPGAVPAGGRAVLARSGGRPGAAGQPALGAPGSQGGYRAVTADVQQALMGADAPGASGGPGHAPRRRGSAAAPVPPTPRSPRAVPHPAEARRARRLALPVPVSRVRVRLPRPMQLRLPLEPPRR</sequence>
<feature type="compositionally biased region" description="Gly residues" evidence="1">
    <location>
        <begin position="429"/>
        <end position="561"/>
    </location>
</feature>
<feature type="transmembrane region" description="Helical" evidence="2">
    <location>
        <begin position="319"/>
        <end position="342"/>
    </location>
</feature>
<evidence type="ECO:0000256" key="2">
    <source>
        <dbReference type="SAM" id="Phobius"/>
    </source>
</evidence>
<feature type="transmembrane region" description="Helical" evidence="2">
    <location>
        <begin position="168"/>
        <end position="194"/>
    </location>
</feature>
<feature type="region of interest" description="Disordered" evidence="1">
    <location>
        <begin position="38"/>
        <end position="109"/>
    </location>
</feature>
<feature type="transmembrane region" description="Helical" evidence="2">
    <location>
        <begin position="206"/>
        <end position="224"/>
    </location>
</feature>
<protein>
    <recommendedName>
        <fullName evidence="6">Integral membrane protein</fullName>
    </recommendedName>
</protein>
<dbReference type="Proteomes" id="UP001500443">
    <property type="component" value="Unassembled WGS sequence"/>
</dbReference>
<dbReference type="Pfam" id="PF19590">
    <property type="entry name" value="TrbL_3"/>
    <property type="match status" value="1"/>
</dbReference>
<feature type="transmembrane region" description="Helical" evidence="2">
    <location>
        <begin position="295"/>
        <end position="313"/>
    </location>
</feature>
<feature type="compositionally biased region" description="Pro residues" evidence="1">
    <location>
        <begin position="51"/>
        <end position="78"/>
    </location>
</feature>
<keyword evidence="5" id="KW-1185">Reference proteome</keyword>
<evidence type="ECO:0000313" key="5">
    <source>
        <dbReference type="Proteomes" id="UP001500443"/>
    </source>
</evidence>
<evidence type="ECO:0000313" key="4">
    <source>
        <dbReference type="EMBL" id="GAA2110061.1"/>
    </source>
</evidence>
<name>A0ABN2XH46_9ACTN</name>
<reference evidence="4 5" key="1">
    <citation type="journal article" date="2019" name="Int. J. Syst. Evol. Microbiol.">
        <title>The Global Catalogue of Microorganisms (GCM) 10K type strain sequencing project: providing services to taxonomists for standard genome sequencing and annotation.</title>
        <authorList>
            <consortium name="The Broad Institute Genomics Platform"/>
            <consortium name="The Broad Institute Genome Sequencing Center for Infectious Disease"/>
            <person name="Wu L."/>
            <person name="Ma J."/>
        </authorList>
    </citation>
    <scope>NUCLEOTIDE SEQUENCE [LARGE SCALE GENOMIC DNA]</scope>
    <source>
        <strain evidence="4 5">JCM 15481</strain>
    </source>
</reference>
<feature type="transmembrane region" description="Helical" evidence="2">
    <location>
        <begin position="363"/>
        <end position="382"/>
    </location>
</feature>
<keyword evidence="3" id="KW-0732">Signal</keyword>
<evidence type="ECO:0000256" key="1">
    <source>
        <dbReference type="SAM" id="MobiDB-lite"/>
    </source>
</evidence>
<accession>A0ABN2XH46</accession>
<organism evidence="4 5">
    <name type="scientific">Streptomyces synnematoformans</name>
    <dbReference type="NCBI Taxonomy" id="415721"/>
    <lineage>
        <taxon>Bacteria</taxon>
        <taxon>Bacillati</taxon>
        <taxon>Actinomycetota</taxon>
        <taxon>Actinomycetes</taxon>
        <taxon>Kitasatosporales</taxon>
        <taxon>Streptomycetaceae</taxon>
        <taxon>Streptomyces</taxon>
    </lineage>
</organism>
<keyword evidence="2" id="KW-0812">Transmembrane</keyword>
<feature type="compositionally biased region" description="Low complexity" evidence="1">
    <location>
        <begin position="562"/>
        <end position="589"/>
    </location>
</feature>
<feature type="transmembrane region" description="Helical" evidence="2">
    <location>
        <begin position="267"/>
        <end position="288"/>
    </location>
</feature>
<feature type="region of interest" description="Disordered" evidence="1">
    <location>
        <begin position="420"/>
        <end position="650"/>
    </location>
</feature>
<feature type="signal peptide" evidence="3">
    <location>
        <begin position="1"/>
        <end position="32"/>
    </location>
</feature>
<proteinExistence type="predicted"/>
<gene>
    <name evidence="4" type="ORF">GCM10009802_06770</name>
</gene>
<dbReference type="EMBL" id="BAAAPF010000008">
    <property type="protein sequence ID" value="GAA2110061.1"/>
    <property type="molecule type" value="Genomic_DNA"/>
</dbReference>
<evidence type="ECO:0000256" key="3">
    <source>
        <dbReference type="SAM" id="SignalP"/>
    </source>
</evidence>
<feature type="chain" id="PRO_5045315359" description="Integral membrane protein" evidence="3">
    <location>
        <begin position="33"/>
        <end position="682"/>
    </location>
</feature>
<keyword evidence="2" id="KW-1133">Transmembrane helix</keyword>
<dbReference type="InterPro" id="IPR045782">
    <property type="entry name" value="TrbL_3"/>
</dbReference>
<keyword evidence="2" id="KW-0472">Membrane</keyword>
<evidence type="ECO:0008006" key="6">
    <source>
        <dbReference type="Google" id="ProtNLM"/>
    </source>
</evidence>